<feature type="compositionally biased region" description="Acidic residues" evidence="1">
    <location>
        <begin position="381"/>
        <end position="418"/>
    </location>
</feature>
<feature type="compositionally biased region" description="Acidic residues" evidence="1">
    <location>
        <begin position="210"/>
        <end position="224"/>
    </location>
</feature>
<accession>A0A517XUF6</accession>
<keyword evidence="4" id="KW-1185">Reference proteome</keyword>
<keyword evidence="2" id="KW-0812">Transmembrane</keyword>
<keyword evidence="2" id="KW-0472">Membrane</keyword>
<dbReference type="OrthoDB" id="283946at2"/>
<dbReference type="Proteomes" id="UP000319576">
    <property type="component" value="Chromosome"/>
</dbReference>
<feature type="transmembrane region" description="Helical" evidence="2">
    <location>
        <begin position="463"/>
        <end position="489"/>
    </location>
</feature>
<feature type="compositionally biased region" description="Basic and acidic residues" evidence="1">
    <location>
        <begin position="118"/>
        <end position="134"/>
    </location>
</feature>
<proteinExistence type="predicted"/>
<feature type="compositionally biased region" description="Acidic residues" evidence="1">
    <location>
        <begin position="325"/>
        <end position="337"/>
    </location>
</feature>
<dbReference type="KEGG" id="uli:ETAA1_31060"/>
<protein>
    <submittedName>
        <fullName evidence="3">Uncharacterized protein</fullName>
    </submittedName>
</protein>
<organism evidence="3 4">
    <name type="scientific">Urbifossiella limnaea</name>
    <dbReference type="NCBI Taxonomy" id="2528023"/>
    <lineage>
        <taxon>Bacteria</taxon>
        <taxon>Pseudomonadati</taxon>
        <taxon>Planctomycetota</taxon>
        <taxon>Planctomycetia</taxon>
        <taxon>Gemmatales</taxon>
        <taxon>Gemmataceae</taxon>
        <taxon>Urbifossiella</taxon>
    </lineage>
</organism>
<evidence type="ECO:0000313" key="3">
    <source>
        <dbReference type="EMBL" id="QDU21141.1"/>
    </source>
</evidence>
<sequence>MATQFITQEEAARRLGIPLEEFKRRLKTEWTHVTPMRDGPNLRFRENQIEELSRQLGAASDPGLPLAGLGQAEPGSDDFKLAPGPKTGRIPKPGKPAEEPLAFDGSDDDIFSLSAEPAKPKKPADESTDSDVRLEVPSSKPKSGGPNVPTEEISLDLGGGPGSAVIKGGSSAKLSAPKSSSKLSSGDSGKKLSAESGKNAGKNKNLGDSSEFELSLDADSDDFEMQMSGDSSEEVDLGSSPLDEGGRAGKSGVNLRNPDDAGIPLDRNRAGGSGRNLGKAPPPPVDDSDDFELSLEADSSEAEPVSPKSKPAQRATPKIPATTDSDSEFELTLDDSGDAGSLGSLEAAAIEEEGKGDIFETDFEIPNLPDESGSEAVALESDTDLEVGSDEVPDVDLEMDEDTSGSEAVVLDDEEEEAPAPRSGRSRRGAADEDEWAGVGGGRRRQNDDEDDEPVGVAAPAQWGVIPAIVLFPSFLLLIVGALMSYELLHTMTGYAQPRKPASPIVRGIAKQLDMDVKDQ</sequence>
<feature type="compositionally biased region" description="Acidic residues" evidence="1">
    <location>
        <begin position="286"/>
        <end position="301"/>
    </location>
</feature>
<dbReference type="AlphaFoldDB" id="A0A517XUF6"/>
<feature type="region of interest" description="Disordered" evidence="1">
    <location>
        <begin position="55"/>
        <end position="455"/>
    </location>
</feature>
<reference evidence="3 4" key="1">
    <citation type="submission" date="2019-02" db="EMBL/GenBank/DDBJ databases">
        <title>Deep-cultivation of Planctomycetes and their phenomic and genomic characterization uncovers novel biology.</title>
        <authorList>
            <person name="Wiegand S."/>
            <person name="Jogler M."/>
            <person name="Boedeker C."/>
            <person name="Pinto D."/>
            <person name="Vollmers J."/>
            <person name="Rivas-Marin E."/>
            <person name="Kohn T."/>
            <person name="Peeters S.H."/>
            <person name="Heuer A."/>
            <person name="Rast P."/>
            <person name="Oberbeckmann S."/>
            <person name="Bunk B."/>
            <person name="Jeske O."/>
            <person name="Meyerdierks A."/>
            <person name="Storesund J.E."/>
            <person name="Kallscheuer N."/>
            <person name="Luecker S."/>
            <person name="Lage O.M."/>
            <person name="Pohl T."/>
            <person name="Merkel B.J."/>
            <person name="Hornburger P."/>
            <person name="Mueller R.-W."/>
            <person name="Bruemmer F."/>
            <person name="Labrenz M."/>
            <person name="Spormann A.M."/>
            <person name="Op den Camp H."/>
            <person name="Overmann J."/>
            <person name="Amann R."/>
            <person name="Jetten M.S.M."/>
            <person name="Mascher T."/>
            <person name="Medema M.H."/>
            <person name="Devos D.P."/>
            <person name="Kaster A.-K."/>
            <person name="Ovreas L."/>
            <person name="Rohde M."/>
            <person name="Galperin M.Y."/>
            <person name="Jogler C."/>
        </authorList>
    </citation>
    <scope>NUCLEOTIDE SEQUENCE [LARGE SCALE GENOMIC DNA]</scope>
    <source>
        <strain evidence="3 4">ETA_A1</strain>
    </source>
</reference>
<dbReference type="RefSeq" id="WP_145239864.1">
    <property type="nucleotide sequence ID" value="NZ_CP036273.1"/>
</dbReference>
<feature type="compositionally biased region" description="Low complexity" evidence="1">
    <location>
        <begin position="167"/>
        <end position="187"/>
    </location>
</feature>
<evidence type="ECO:0000256" key="2">
    <source>
        <dbReference type="SAM" id="Phobius"/>
    </source>
</evidence>
<gene>
    <name evidence="3" type="ORF">ETAA1_31060</name>
</gene>
<dbReference type="EMBL" id="CP036273">
    <property type="protein sequence ID" value="QDU21141.1"/>
    <property type="molecule type" value="Genomic_DNA"/>
</dbReference>
<evidence type="ECO:0000313" key="4">
    <source>
        <dbReference type="Proteomes" id="UP000319576"/>
    </source>
</evidence>
<keyword evidence="2" id="KW-1133">Transmembrane helix</keyword>
<evidence type="ECO:0000256" key="1">
    <source>
        <dbReference type="SAM" id="MobiDB-lite"/>
    </source>
</evidence>
<name>A0A517XUF6_9BACT</name>